<dbReference type="RefSeq" id="WP_132313075.1">
    <property type="nucleotide sequence ID" value="NZ_SMAR01000026.1"/>
</dbReference>
<evidence type="ECO:0000313" key="3">
    <source>
        <dbReference type="EMBL" id="TCT35399.1"/>
    </source>
</evidence>
<dbReference type="Proteomes" id="UP000295097">
    <property type="component" value="Unassembled WGS sequence"/>
</dbReference>
<evidence type="ECO:0000259" key="1">
    <source>
        <dbReference type="Pfam" id="PF10979"/>
    </source>
</evidence>
<comment type="caution">
    <text evidence="3">The sequence shown here is derived from an EMBL/GenBank/DDBJ whole genome shotgun (WGS) entry which is preliminary data.</text>
</comment>
<gene>
    <name evidence="3" type="ORF">EDC90_102654</name>
</gene>
<dbReference type="AlphaFoldDB" id="A0A4V2V3T6"/>
<protein>
    <submittedName>
        <fullName evidence="3">Uncharacterized protein DUF2786</fullName>
    </submittedName>
</protein>
<dbReference type="Pfam" id="PF23771">
    <property type="entry name" value="DUF7168"/>
    <property type="match status" value="1"/>
</dbReference>
<evidence type="ECO:0000313" key="4">
    <source>
        <dbReference type="Proteomes" id="UP000295097"/>
    </source>
</evidence>
<reference evidence="3 4" key="1">
    <citation type="submission" date="2019-03" db="EMBL/GenBank/DDBJ databases">
        <title>Freshwater and sediment microbial communities from various areas in North America, analyzing microbe dynamics in response to fracking.</title>
        <authorList>
            <person name="Lamendella R."/>
        </authorList>
    </citation>
    <scope>NUCLEOTIDE SEQUENCE [LARGE SCALE GENOMIC DNA]</scope>
    <source>
        <strain evidence="3 4">175.2</strain>
    </source>
</reference>
<organism evidence="3 4">
    <name type="scientific">Martelella mediterranea</name>
    <dbReference type="NCBI Taxonomy" id="293089"/>
    <lineage>
        <taxon>Bacteria</taxon>
        <taxon>Pseudomonadati</taxon>
        <taxon>Pseudomonadota</taxon>
        <taxon>Alphaproteobacteria</taxon>
        <taxon>Hyphomicrobiales</taxon>
        <taxon>Aurantimonadaceae</taxon>
        <taxon>Martelella</taxon>
    </lineage>
</organism>
<proteinExistence type="predicted"/>
<evidence type="ECO:0000259" key="2">
    <source>
        <dbReference type="Pfam" id="PF23771"/>
    </source>
</evidence>
<feature type="domain" description="DUF2786" evidence="1">
    <location>
        <begin position="5"/>
        <end position="44"/>
    </location>
</feature>
<dbReference type="OrthoDB" id="8452518at2"/>
<feature type="domain" description="DUF7168" evidence="2">
    <location>
        <begin position="51"/>
        <end position="183"/>
    </location>
</feature>
<name>A0A4V2V3T6_9HYPH</name>
<accession>A0A4V2V3T6</accession>
<dbReference type="Pfam" id="PF10979">
    <property type="entry name" value="DUF2786"/>
    <property type="match status" value="1"/>
</dbReference>
<dbReference type="InterPro" id="IPR024498">
    <property type="entry name" value="DUF2786"/>
</dbReference>
<keyword evidence="4" id="KW-1185">Reference proteome</keyword>
<dbReference type="EMBL" id="SMAR01000026">
    <property type="protein sequence ID" value="TCT35399.1"/>
    <property type="molecule type" value="Genomic_DNA"/>
</dbReference>
<dbReference type="InterPro" id="IPR055592">
    <property type="entry name" value="DUF7168"/>
</dbReference>
<sequence length="227" mass="24630">MSESIKRRIAALLQKTTSRGCTEEEALAAAEKAAALMREYGLSEVDIEISQQSVKAKTHGASIRDLLWRRLALCTNTATLLVIDDDNHRSFIGRAPGPEIATYLYVVLDRAIDRAVREFKTTTFYKRRRNIKTKRQAVYDFTAGMVYRLSVRLNALFADTVSASASAEAKRALAARYPQTVPVRTDSRRLKNGNAVGMGIASGNNVNLSHGVGGSSGPKAIAGKAGA</sequence>